<dbReference type="EMBL" id="WEGJ01000055">
    <property type="protein sequence ID" value="MQY16430.1"/>
    <property type="molecule type" value="Genomic_DNA"/>
</dbReference>
<evidence type="ECO:0000313" key="4">
    <source>
        <dbReference type="Proteomes" id="UP000466345"/>
    </source>
</evidence>
<feature type="region of interest" description="Disordered" evidence="1">
    <location>
        <begin position="379"/>
        <end position="405"/>
    </location>
</feature>
<feature type="compositionally biased region" description="Gly residues" evidence="1">
    <location>
        <begin position="396"/>
        <end position="405"/>
    </location>
</feature>
<keyword evidence="2" id="KW-0812">Transmembrane</keyword>
<sequence>MVRAGYYTSVEILGNEPPQRFFSPRRPPRPPRWLMVLAPAVALLGVAWMTVTDPALDVAESASRPAARPSPSPSPTPTGPPRLLRGTDDGSPTGLRLLIGDTLYDVDTRTSRTVRGLPTRRTLSWATAVGDDAVIATNAGGDAIEDIRVYVLRPGEDQVRLLFKGGFPTPAADGVWIKRWYSEARCELRKLGLDGRRLTRPRPVDCSVEVFAQTPLGFVGWQNQPDGNTDGSILVDPRDFSVLRRSHGQFTVVGRTLFTVERNRLYADEPGRPRRSLGRLPAAPDAMLPQVKGSPDGSRLAFEFDRAPSDGGYQNMDFWVYERASRRWLHMPSTPVSVQLKTSDWAWTDDGRIVVAGVFDGVGVRLAVWRPGERDIEVRRLGSPPEGSGGLVPLKDGGGAGPTIP</sequence>
<feature type="compositionally biased region" description="Pro residues" evidence="1">
    <location>
        <begin position="68"/>
        <end position="80"/>
    </location>
</feature>
<feature type="region of interest" description="Disordered" evidence="1">
    <location>
        <begin position="59"/>
        <end position="91"/>
    </location>
</feature>
<name>A0A7K0CSL4_9ACTN</name>
<reference evidence="3 4" key="1">
    <citation type="submission" date="2019-10" db="EMBL/GenBank/DDBJ databases">
        <title>Streptomyces smaragdinus sp. nov. and Streptomyces fabii sp. nov., isolated from the gut of fungus growing-termite Macrotermes natalensis.</title>
        <authorList>
            <person name="Schwitalla J."/>
            <person name="Benndorf R."/>
            <person name="Martin K."/>
            <person name="De Beer W."/>
            <person name="Kaster A.-K."/>
            <person name="Vollmers J."/>
            <person name="Poulsen M."/>
            <person name="Beemelmanns C."/>
        </authorList>
    </citation>
    <scope>NUCLEOTIDE SEQUENCE [LARGE SCALE GENOMIC DNA]</scope>
    <source>
        <strain evidence="3 4">RB5</strain>
    </source>
</reference>
<feature type="transmembrane region" description="Helical" evidence="2">
    <location>
        <begin position="33"/>
        <end position="51"/>
    </location>
</feature>
<keyword evidence="2" id="KW-0472">Membrane</keyword>
<dbReference type="AlphaFoldDB" id="A0A7K0CSL4"/>
<proteinExistence type="predicted"/>
<keyword evidence="2" id="KW-1133">Transmembrane helix</keyword>
<protein>
    <submittedName>
        <fullName evidence="3">Uncharacterized protein</fullName>
    </submittedName>
</protein>
<keyword evidence="4" id="KW-1185">Reference proteome</keyword>
<dbReference type="Proteomes" id="UP000466345">
    <property type="component" value="Unassembled WGS sequence"/>
</dbReference>
<evidence type="ECO:0000256" key="2">
    <source>
        <dbReference type="SAM" id="Phobius"/>
    </source>
</evidence>
<comment type="caution">
    <text evidence="3">The sequence shown here is derived from an EMBL/GenBank/DDBJ whole genome shotgun (WGS) entry which is preliminary data.</text>
</comment>
<dbReference type="SUPFAM" id="SSF69304">
    <property type="entry name" value="Tricorn protease N-terminal domain"/>
    <property type="match status" value="1"/>
</dbReference>
<evidence type="ECO:0000313" key="3">
    <source>
        <dbReference type="EMBL" id="MQY16430.1"/>
    </source>
</evidence>
<evidence type="ECO:0000256" key="1">
    <source>
        <dbReference type="SAM" id="MobiDB-lite"/>
    </source>
</evidence>
<gene>
    <name evidence="3" type="ORF">SRB5_66290</name>
</gene>
<organism evidence="3 4">
    <name type="scientific">Streptomyces smaragdinus</name>
    <dbReference type="NCBI Taxonomy" id="2585196"/>
    <lineage>
        <taxon>Bacteria</taxon>
        <taxon>Bacillati</taxon>
        <taxon>Actinomycetota</taxon>
        <taxon>Actinomycetes</taxon>
        <taxon>Kitasatosporales</taxon>
        <taxon>Streptomycetaceae</taxon>
        <taxon>Streptomyces</taxon>
    </lineage>
</organism>
<accession>A0A7K0CSL4</accession>
<feature type="region of interest" description="Disordered" evidence="1">
    <location>
        <begin position="269"/>
        <end position="294"/>
    </location>
</feature>